<dbReference type="Proteomes" id="UP001556367">
    <property type="component" value="Unassembled WGS sequence"/>
</dbReference>
<evidence type="ECO:0000256" key="1">
    <source>
        <dbReference type="ARBA" id="ARBA00007905"/>
    </source>
</evidence>
<feature type="domain" description="NADP-dependent oxidoreductase" evidence="4">
    <location>
        <begin position="34"/>
        <end position="297"/>
    </location>
</feature>
<organism evidence="5 6">
    <name type="scientific">Hohenbuehelia grisea</name>
    <dbReference type="NCBI Taxonomy" id="104357"/>
    <lineage>
        <taxon>Eukaryota</taxon>
        <taxon>Fungi</taxon>
        <taxon>Dikarya</taxon>
        <taxon>Basidiomycota</taxon>
        <taxon>Agaricomycotina</taxon>
        <taxon>Agaricomycetes</taxon>
        <taxon>Agaricomycetidae</taxon>
        <taxon>Agaricales</taxon>
        <taxon>Pleurotineae</taxon>
        <taxon>Pleurotaceae</taxon>
        <taxon>Hohenbuehelia</taxon>
    </lineage>
</organism>
<dbReference type="InterPro" id="IPR018170">
    <property type="entry name" value="Aldo/ket_reductase_CS"/>
</dbReference>
<dbReference type="PROSITE" id="PS00798">
    <property type="entry name" value="ALDOKETO_REDUCTASE_1"/>
    <property type="match status" value="1"/>
</dbReference>
<comment type="similarity">
    <text evidence="1">Belongs to the aldo/keto reductase family.</text>
</comment>
<dbReference type="PROSITE" id="PS00062">
    <property type="entry name" value="ALDOKETO_REDUCTASE_2"/>
    <property type="match status" value="1"/>
</dbReference>
<sequence length="322" mass="35855">MSVTLNNGVQIPLIGTALFVAIVQVAQPTSAFFRLGLGTWAGLDPKDQAAAQAWILSALKSGYRHIDTAQMYSTEKYVGNAIRDSGVPREEIFVTTKLPWNHTHRVKESLDESLANLGLDYVDLFLLHWPQAVFYDASNPFPKNEDGSIRTIDHQFNETWAEMEKLLGTGKVRAIGVSNFSVKTLEQLLKTSKVVPAVNQVELHPYLAQNDLIAYCKSKGIAVTAYAATGYTTVREDPLIIQLAAKYKASPAQVILAWHVARDTIVVPKSANPQRQKDNLQLPKLENDDLTRIMSLDKNQRLSNAADERGQVWGWTIQELGW</sequence>
<comment type="caution">
    <text evidence="5">The sequence shown here is derived from an EMBL/GenBank/DDBJ whole genome shotgun (WGS) entry which is preliminary data.</text>
</comment>
<protein>
    <recommendedName>
        <fullName evidence="4">NADP-dependent oxidoreductase domain-containing protein</fullName>
    </recommendedName>
</protein>
<dbReference type="EMBL" id="JASNQZ010000010">
    <property type="protein sequence ID" value="KAL0952452.1"/>
    <property type="molecule type" value="Genomic_DNA"/>
</dbReference>
<accession>A0ABR3JA49</accession>
<dbReference type="PRINTS" id="PR00069">
    <property type="entry name" value="ALDKETRDTASE"/>
</dbReference>
<name>A0ABR3JA49_9AGAR</name>
<dbReference type="Pfam" id="PF00248">
    <property type="entry name" value="Aldo_ket_red"/>
    <property type="match status" value="1"/>
</dbReference>
<evidence type="ECO:0000259" key="4">
    <source>
        <dbReference type="Pfam" id="PF00248"/>
    </source>
</evidence>
<dbReference type="PIRSF" id="PIRSF000097">
    <property type="entry name" value="AKR"/>
    <property type="match status" value="1"/>
</dbReference>
<dbReference type="InterPro" id="IPR036812">
    <property type="entry name" value="NAD(P)_OxRdtase_dom_sf"/>
</dbReference>
<dbReference type="PANTHER" id="PTHR43827:SF3">
    <property type="entry name" value="NADP-DEPENDENT OXIDOREDUCTASE DOMAIN-CONTAINING PROTEIN"/>
    <property type="match status" value="1"/>
</dbReference>
<dbReference type="InterPro" id="IPR023210">
    <property type="entry name" value="NADP_OxRdtase_dom"/>
</dbReference>
<dbReference type="Gene3D" id="3.20.20.100">
    <property type="entry name" value="NADP-dependent oxidoreductase domain"/>
    <property type="match status" value="1"/>
</dbReference>
<gene>
    <name evidence="5" type="ORF">HGRIS_006721</name>
</gene>
<dbReference type="CDD" id="cd19071">
    <property type="entry name" value="AKR_AKR1-5-like"/>
    <property type="match status" value="1"/>
</dbReference>
<keyword evidence="2" id="KW-0521">NADP</keyword>
<evidence type="ECO:0000313" key="6">
    <source>
        <dbReference type="Proteomes" id="UP001556367"/>
    </source>
</evidence>
<keyword evidence="3" id="KW-0560">Oxidoreductase</keyword>
<dbReference type="SUPFAM" id="SSF51430">
    <property type="entry name" value="NAD(P)-linked oxidoreductase"/>
    <property type="match status" value="1"/>
</dbReference>
<evidence type="ECO:0000313" key="5">
    <source>
        <dbReference type="EMBL" id="KAL0952452.1"/>
    </source>
</evidence>
<keyword evidence="6" id="KW-1185">Reference proteome</keyword>
<proteinExistence type="inferred from homology"/>
<dbReference type="PANTHER" id="PTHR43827">
    <property type="entry name" value="2,5-DIKETO-D-GLUCONIC ACID REDUCTASE"/>
    <property type="match status" value="1"/>
</dbReference>
<reference evidence="6" key="1">
    <citation type="submission" date="2024-06" db="EMBL/GenBank/DDBJ databases">
        <title>Multi-omics analyses provide insights into the biosynthesis of the anticancer antibiotic pleurotin in Hohenbuehelia grisea.</title>
        <authorList>
            <person name="Weaver J.A."/>
            <person name="Alberti F."/>
        </authorList>
    </citation>
    <scope>NUCLEOTIDE SEQUENCE [LARGE SCALE GENOMIC DNA]</scope>
    <source>
        <strain evidence="6">T-177</strain>
    </source>
</reference>
<evidence type="ECO:0000256" key="2">
    <source>
        <dbReference type="ARBA" id="ARBA00022857"/>
    </source>
</evidence>
<dbReference type="InterPro" id="IPR020471">
    <property type="entry name" value="AKR"/>
</dbReference>
<evidence type="ECO:0000256" key="3">
    <source>
        <dbReference type="ARBA" id="ARBA00023002"/>
    </source>
</evidence>